<reference evidence="14" key="1">
    <citation type="submission" date="2025-08" db="UniProtKB">
        <authorList>
            <consortium name="RefSeq"/>
        </authorList>
    </citation>
    <scope>IDENTIFICATION</scope>
    <source>
        <tissue evidence="14">Brain</tissue>
    </source>
</reference>
<keyword evidence="8" id="KW-0804">Transcription</keyword>
<evidence type="ECO:0000256" key="5">
    <source>
        <dbReference type="ARBA" id="ARBA00022833"/>
    </source>
</evidence>
<dbReference type="AlphaFoldDB" id="A0AAJ8BC80"/>
<dbReference type="Proteomes" id="UP000694890">
    <property type="component" value="Linkage group LG12"/>
</dbReference>
<dbReference type="GO" id="GO:0008270">
    <property type="term" value="F:zinc ion binding"/>
    <property type="evidence" value="ECO:0007669"/>
    <property type="project" value="UniProtKB-KW"/>
</dbReference>
<evidence type="ECO:0000256" key="10">
    <source>
        <dbReference type="PROSITE-ProRule" id="PRU00089"/>
    </source>
</evidence>
<dbReference type="GO" id="GO:0001227">
    <property type="term" value="F:DNA-binding transcription repressor activity, RNA polymerase II-specific"/>
    <property type="evidence" value="ECO:0007669"/>
    <property type="project" value="TreeGrafter"/>
</dbReference>
<dbReference type="Pfam" id="PF00250">
    <property type="entry name" value="Forkhead"/>
    <property type="match status" value="1"/>
</dbReference>
<dbReference type="RefSeq" id="XP_050930347.1">
    <property type="nucleotide sequence ID" value="XM_051074390.1"/>
</dbReference>
<dbReference type="InterPro" id="IPR030456">
    <property type="entry name" value="TF_fork_head_CS_2"/>
</dbReference>
<dbReference type="PROSITE" id="PS50039">
    <property type="entry name" value="FORK_HEAD_3"/>
    <property type="match status" value="1"/>
</dbReference>
<dbReference type="FunFam" id="1.10.10.10:FF:000010">
    <property type="entry name" value="Forkhead box P2 isoform B"/>
    <property type="match status" value="1"/>
</dbReference>
<keyword evidence="5" id="KW-0862">Zinc</keyword>
<protein>
    <submittedName>
        <fullName evidence="14">LOW QUALITY PROTEIN: forkhead box protein P4</fullName>
    </submittedName>
</protein>
<feature type="compositionally biased region" description="Basic residues" evidence="11">
    <location>
        <begin position="449"/>
        <end position="462"/>
    </location>
</feature>
<feature type="region of interest" description="Disordered" evidence="11">
    <location>
        <begin position="294"/>
        <end position="316"/>
    </location>
</feature>
<gene>
    <name evidence="14" type="primary">foxp4</name>
</gene>
<keyword evidence="3" id="KW-0479">Metal-binding</keyword>
<accession>A0AAJ8BC80</accession>
<sequence>MMVESASETIRTTPSNQNGVSSLSSQSDGGGGREGGSNGDTNGEISPVDLLHLQQQQALQAARQFLLQQASGLNSPGSNEVKQSPVQVPVSMAMMSPQMITPQQMQQILSPPQLQALLQQQQALMLQQLQEYYKKQQEQLHLQLLTQQQQQQQQQAGKQAAKEQLGSKQLAFQQQLIQMQQLQQQHILNLQRQGLVPLQPTAAMQSLQQAMCPSDLQQLWKEVSGVPSSEEALKQAEGLDLSTNSSNSTSAFPKAASAHIPLHSLPNGQSHTPKRDRARLFEWISSFTKADSGDDHVPLYSKGSQPPSSHHEEHAGSHPLYGHGECKWPGCEALCEDMGQFIKHLNNEHALDDRSTAQCRVQMQVVQQLEIQLAKESERLQAMMTHLHMRPSEPKPFNQPLNLASSGSLLKRDSDAYPEGLPHPPTSAATPITPLRQGPSVISSSSLHTHSHSHTHAVGPIRRRNSDKYCTPIASELAQNCEFYKNADVRPPFTYASLIRHAILESPDRQLTLNEIYNWFTRKFAYFRRNTATWKNAVRHNLSLHKCFVRVENVKGAVWTVDEVEYQKRRPPKMTGSPTLVKNMISGLGFGSLNASYQAALAESSLSLLNSPPLVTPPSAASLNMLHVGHDDVSSTVEQVNSNGSCSPTLSPQQYSHPVHVKEEPTEVEEDSRPVSLLAGVTHSLPLPSDERDLEEDLPTEELE</sequence>
<feature type="DNA-binding region" description="Fork-head" evidence="10">
    <location>
        <begin position="490"/>
        <end position="563"/>
    </location>
</feature>
<feature type="region of interest" description="Disordered" evidence="11">
    <location>
        <begin position="412"/>
        <end position="462"/>
    </location>
</feature>
<feature type="domain" description="Fork-head" evidence="12">
    <location>
        <begin position="490"/>
        <end position="563"/>
    </location>
</feature>
<organism evidence="13 14">
    <name type="scientific">Lates calcarifer</name>
    <name type="common">Barramundi</name>
    <name type="synonym">Holocentrus calcarifer</name>
    <dbReference type="NCBI Taxonomy" id="8187"/>
    <lineage>
        <taxon>Eukaryota</taxon>
        <taxon>Metazoa</taxon>
        <taxon>Chordata</taxon>
        <taxon>Craniata</taxon>
        <taxon>Vertebrata</taxon>
        <taxon>Euteleostomi</taxon>
        <taxon>Actinopterygii</taxon>
        <taxon>Neopterygii</taxon>
        <taxon>Teleostei</taxon>
        <taxon>Neoteleostei</taxon>
        <taxon>Acanthomorphata</taxon>
        <taxon>Carangaria</taxon>
        <taxon>Carangaria incertae sedis</taxon>
        <taxon>Centropomidae</taxon>
        <taxon>Lates</taxon>
    </lineage>
</organism>
<dbReference type="CDD" id="cd20067">
    <property type="entry name" value="FH_FOXP4"/>
    <property type="match status" value="1"/>
</dbReference>
<evidence type="ECO:0000256" key="7">
    <source>
        <dbReference type="ARBA" id="ARBA00023125"/>
    </source>
</evidence>
<dbReference type="InterPro" id="IPR036390">
    <property type="entry name" value="WH_DNA-bd_sf"/>
</dbReference>
<dbReference type="InterPro" id="IPR032354">
    <property type="entry name" value="FOXP-CC"/>
</dbReference>
<evidence type="ECO:0000259" key="12">
    <source>
        <dbReference type="PROSITE" id="PS50039"/>
    </source>
</evidence>
<keyword evidence="4" id="KW-0863">Zinc-finger</keyword>
<dbReference type="Gene3D" id="1.20.5.340">
    <property type="match status" value="1"/>
</dbReference>
<evidence type="ECO:0000256" key="11">
    <source>
        <dbReference type="SAM" id="MobiDB-lite"/>
    </source>
</evidence>
<feature type="compositionally biased region" description="Gly residues" evidence="11">
    <location>
        <begin position="28"/>
        <end position="38"/>
    </location>
</feature>
<evidence type="ECO:0000256" key="6">
    <source>
        <dbReference type="ARBA" id="ARBA00023015"/>
    </source>
</evidence>
<feature type="compositionally biased region" description="Acidic residues" evidence="11">
    <location>
        <begin position="692"/>
        <end position="704"/>
    </location>
</feature>
<dbReference type="SMART" id="SM00339">
    <property type="entry name" value="FH"/>
    <property type="match status" value="1"/>
</dbReference>
<dbReference type="InterPro" id="IPR047414">
    <property type="entry name" value="FH_FOXP4"/>
</dbReference>
<dbReference type="InterPro" id="IPR036388">
    <property type="entry name" value="WH-like_DNA-bd_sf"/>
</dbReference>
<evidence type="ECO:0000256" key="4">
    <source>
        <dbReference type="ARBA" id="ARBA00022771"/>
    </source>
</evidence>
<evidence type="ECO:0000313" key="13">
    <source>
        <dbReference type="Proteomes" id="UP000694890"/>
    </source>
</evidence>
<dbReference type="CTD" id="116113"/>
<dbReference type="PROSITE" id="PS00658">
    <property type="entry name" value="FORK_HEAD_2"/>
    <property type="match status" value="1"/>
</dbReference>
<comment type="subcellular location">
    <subcellularLocation>
        <location evidence="1 10">Nucleus</location>
    </subcellularLocation>
</comment>
<dbReference type="GeneID" id="108890004"/>
<dbReference type="PRINTS" id="PR00053">
    <property type="entry name" value="FORKHEAD"/>
</dbReference>
<dbReference type="PANTHER" id="PTHR45796:SF7">
    <property type="entry name" value="FORKHEAD BOX PROTEIN P4"/>
    <property type="match status" value="1"/>
</dbReference>
<dbReference type="Gene3D" id="1.10.10.10">
    <property type="entry name" value="Winged helix-like DNA-binding domain superfamily/Winged helix DNA-binding domain"/>
    <property type="match status" value="1"/>
</dbReference>
<dbReference type="FunFam" id="1.20.5.340:FF:000005">
    <property type="entry name" value="Forkhead box P1, isoform CRA_f"/>
    <property type="match status" value="1"/>
</dbReference>
<evidence type="ECO:0000256" key="9">
    <source>
        <dbReference type="ARBA" id="ARBA00023242"/>
    </source>
</evidence>
<feature type="region of interest" description="Disordered" evidence="11">
    <location>
        <begin position="231"/>
        <end position="254"/>
    </location>
</feature>
<name>A0AAJ8BC80_LATCA</name>
<evidence type="ECO:0000256" key="1">
    <source>
        <dbReference type="ARBA" id="ARBA00004123"/>
    </source>
</evidence>
<keyword evidence="9 10" id="KW-0539">Nucleus</keyword>
<proteinExistence type="predicted"/>
<evidence type="ECO:0000256" key="3">
    <source>
        <dbReference type="ARBA" id="ARBA00022723"/>
    </source>
</evidence>
<keyword evidence="6" id="KW-0805">Transcription regulation</keyword>
<dbReference type="Pfam" id="PF16159">
    <property type="entry name" value="FOXP-CC"/>
    <property type="match status" value="1"/>
</dbReference>
<dbReference type="GO" id="GO:0000978">
    <property type="term" value="F:RNA polymerase II cis-regulatory region sequence-specific DNA binding"/>
    <property type="evidence" value="ECO:0007669"/>
    <property type="project" value="TreeGrafter"/>
</dbReference>
<evidence type="ECO:0000256" key="2">
    <source>
        <dbReference type="ARBA" id="ARBA00022491"/>
    </source>
</evidence>
<feature type="compositionally biased region" description="Polar residues" evidence="11">
    <location>
        <begin position="635"/>
        <end position="656"/>
    </location>
</feature>
<keyword evidence="7 10" id="KW-0238">DNA-binding</keyword>
<dbReference type="KEGG" id="lcf:108890004"/>
<feature type="compositionally biased region" description="Polar residues" evidence="11">
    <location>
        <begin position="1"/>
        <end position="18"/>
    </location>
</feature>
<feature type="region of interest" description="Disordered" evidence="11">
    <location>
        <begin position="1"/>
        <end position="45"/>
    </location>
</feature>
<evidence type="ECO:0000256" key="8">
    <source>
        <dbReference type="ARBA" id="ARBA00023163"/>
    </source>
</evidence>
<dbReference type="InterPro" id="IPR001766">
    <property type="entry name" value="Fork_head_dom"/>
</dbReference>
<dbReference type="PANTHER" id="PTHR45796">
    <property type="entry name" value="FORKHEAD BOX P, ISOFORM C"/>
    <property type="match status" value="1"/>
</dbReference>
<keyword evidence="2" id="KW-0678">Repressor</keyword>
<evidence type="ECO:0000313" key="14">
    <source>
        <dbReference type="RefSeq" id="XP_050930347.1"/>
    </source>
</evidence>
<dbReference type="InterPro" id="IPR050998">
    <property type="entry name" value="FOXP"/>
</dbReference>
<feature type="region of interest" description="Disordered" evidence="11">
    <location>
        <begin position="635"/>
        <end position="704"/>
    </location>
</feature>
<dbReference type="GO" id="GO:0005634">
    <property type="term" value="C:nucleus"/>
    <property type="evidence" value="ECO:0007669"/>
    <property type="project" value="UniProtKB-SubCell"/>
</dbReference>
<dbReference type="SUPFAM" id="SSF46785">
    <property type="entry name" value="Winged helix' DNA-binding domain"/>
    <property type="match status" value="1"/>
</dbReference>